<dbReference type="InterPro" id="IPR052931">
    <property type="entry name" value="Prophage_regulatory_activator"/>
</dbReference>
<dbReference type="RefSeq" id="WP_097113681.1">
    <property type="nucleotide sequence ID" value="NZ_CP083931.1"/>
</dbReference>
<reference evidence="1 2" key="1">
    <citation type="submission" date="2017-09" db="EMBL/GenBank/DDBJ databases">
        <authorList>
            <person name="Ehlers B."/>
            <person name="Leendertz F.H."/>
        </authorList>
    </citation>
    <scope>NUCLEOTIDE SEQUENCE [LARGE SCALE GENOMIC DNA]</scope>
    <source>
        <strain evidence="1 2">DSM 16848</strain>
    </source>
</reference>
<dbReference type="PANTHER" id="PTHR36154:SF1">
    <property type="entry name" value="DNA-BINDING TRANSCRIPTIONAL ACTIVATOR ALPA"/>
    <property type="match status" value="1"/>
</dbReference>
<organism evidence="1 2">
    <name type="scientific">Alysiella filiformis DSM 16848</name>
    <dbReference type="NCBI Taxonomy" id="1120981"/>
    <lineage>
        <taxon>Bacteria</taxon>
        <taxon>Pseudomonadati</taxon>
        <taxon>Pseudomonadota</taxon>
        <taxon>Betaproteobacteria</taxon>
        <taxon>Neisseriales</taxon>
        <taxon>Neisseriaceae</taxon>
        <taxon>Alysiella</taxon>
    </lineage>
</organism>
<dbReference type="Proteomes" id="UP000219669">
    <property type="component" value="Unassembled WGS sequence"/>
</dbReference>
<keyword evidence="2" id="KW-1185">Reference proteome</keyword>
<name>A0A286E6A0_9NEIS</name>
<dbReference type="Gene3D" id="1.10.238.160">
    <property type="match status" value="1"/>
</dbReference>
<evidence type="ECO:0000313" key="2">
    <source>
        <dbReference type="Proteomes" id="UP000219669"/>
    </source>
</evidence>
<evidence type="ECO:0000313" key="1">
    <source>
        <dbReference type="EMBL" id="SOD66401.1"/>
    </source>
</evidence>
<dbReference type="OrthoDB" id="9182156at2"/>
<dbReference type="EMBL" id="OCNF01000004">
    <property type="protein sequence ID" value="SOD66401.1"/>
    <property type="molecule type" value="Genomic_DNA"/>
</dbReference>
<proteinExistence type="predicted"/>
<dbReference type="InterPro" id="IPR010260">
    <property type="entry name" value="AlpA"/>
</dbReference>
<accession>A0A286E6A0</accession>
<protein>
    <submittedName>
        <fullName evidence="1">Transcriptional regulator, AlpA family</fullName>
    </submittedName>
</protein>
<sequence>MTTQTIRILKLPEVMHMTALSRSAIYAKANPKSHLYDPEFPTLIKLSAKSSGWVESEINEWLLKRIEQRNQQHQTRKAA</sequence>
<dbReference type="Pfam" id="PF05930">
    <property type="entry name" value="Phage_AlpA"/>
    <property type="match status" value="1"/>
</dbReference>
<dbReference type="PANTHER" id="PTHR36154">
    <property type="entry name" value="DNA-BINDING TRANSCRIPTIONAL ACTIVATOR ALPA"/>
    <property type="match status" value="1"/>
</dbReference>
<dbReference type="AlphaFoldDB" id="A0A286E6A0"/>
<gene>
    <name evidence="1" type="ORF">SAMN02746062_00592</name>
</gene>